<dbReference type="Gene3D" id="1.10.10.10">
    <property type="entry name" value="Winged helix-like DNA-binding domain superfamily/Winged helix DNA-binding domain"/>
    <property type="match status" value="1"/>
</dbReference>
<proteinExistence type="predicted"/>
<sequence>MFSQPTIQQALACCRQPCPHPRSDPLRTAEHLRYLILAAQREGNRQLTAALTRIDLTPAQSEALRIIADHGPLSLKELGDMLVCDSGTNPSRIVDRLVTADLVRRDADELDRRQIRLTVTARGADRSDEVRAIEEQLYDAIDDALDADGSELLVRSLQALAADSPAGIALNKRLAAEPPT</sequence>
<dbReference type="RefSeq" id="WP_396639359.1">
    <property type="nucleotide sequence ID" value="NZ_JBIQWL010000001.1"/>
</dbReference>
<dbReference type="SUPFAM" id="SSF46785">
    <property type="entry name" value="Winged helix' DNA-binding domain"/>
    <property type="match status" value="1"/>
</dbReference>
<dbReference type="PANTHER" id="PTHR33164">
    <property type="entry name" value="TRANSCRIPTIONAL REGULATOR, MARR FAMILY"/>
    <property type="match status" value="1"/>
</dbReference>
<accession>A0ABW7Q4M5</accession>
<dbReference type="Pfam" id="PF01047">
    <property type="entry name" value="MarR"/>
    <property type="match status" value="1"/>
</dbReference>
<name>A0ABW7Q4M5_9MICO</name>
<dbReference type="InterPro" id="IPR039422">
    <property type="entry name" value="MarR/SlyA-like"/>
</dbReference>
<dbReference type="SMART" id="SM00347">
    <property type="entry name" value="HTH_MARR"/>
    <property type="match status" value="1"/>
</dbReference>
<dbReference type="Proteomes" id="UP001610861">
    <property type="component" value="Unassembled WGS sequence"/>
</dbReference>
<gene>
    <name evidence="2" type="ORF">ACH3VR_03515</name>
</gene>
<reference evidence="2 3" key="1">
    <citation type="submission" date="2024-09" db="EMBL/GenBank/DDBJ databases">
        <authorList>
            <person name="Pan X."/>
        </authorList>
    </citation>
    <scope>NUCLEOTIDE SEQUENCE [LARGE SCALE GENOMIC DNA]</scope>
    <source>
        <strain evidence="2 3">B2969</strain>
    </source>
</reference>
<keyword evidence="3" id="KW-1185">Reference proteome</keyword>
<dbReference type="InterPro" id="IPR036390">
    <property type="entry name" value="WH_DNA-bd_sf"/>
</dbReference>
<evidence type="ECO:0000313" key="3">
    <source>
        <dbReference type="Proteomes" id="UP001610861"/>
    </source>
</evidence>
<organism evidence="2 3">
    <name type="scientific">Microbacterium alkaliflavum</name>
    <dbReference type="NCBI Taxonomy" id="3248839"/>
    <lineage>
        <taxon>Bacteria</taxon>
        <taxon>Bacillati</taxon>
        <taxon>Actinomycetota</taxon>
        <taxon>Actinomycetes</taxon>
        <taxon>Micrococcales</taxon>
        <taxon>Microbacteriaceae</taxon>
        <taxon>Microbacterium</taxon>
    </lineage>
</organism>
<protein>
    <submittedName>
        <fullName evidence="2">MarR family winged helix-turn-helix transcriptional regulator</fullName>
    </submittedName>
</protein>
<dbReference type="InterPro" id="IPR000835">
    <property type="entry name" value="HTH_MarR-typ"/>
</dbReference>
<evidence type="ECO:0000259" key="1">
    <source>
        <dbReference type="PROSITE" id="PS50995"/>
    </source>
</evidence>
<evidence type="ECO:0000313" key="2">
    <source>
        <dbReference type="EMBL" id="MFH8249422.1"/>
    </source>
</evidence>
<comment type="caution">
    <text evidence="2">The sequence shown here is derived from an EMBL/GenBank/DDBJ whole genome shotgun (WGS) entry which is preliminary data.</text>
</comment>
<dbReference type="PANTHER" id="PTHR33164:SF57">
    <property type="entry name" value="MARR-FAMILY TRANSCRIPTIONAL REGULATOR"/>
    <property type="match status" value="1"/>
</dbReference>
<dbReference type="PROSITE" id="PS50995">
    <property type="entry name" value="HTH_MARR_2"/>
    <property type="match status" value="1"/>
</dbReference>
<dbReference type="InterPro" id="IPR036388">
    <property type="entry name" value="WH-like_DNA-bd_sf"/>
</dbReference>
<feature type="domain" description="HTH marR-type" evidence="1">
    <location>
        <begin position="28"/>
        <end position="162"/>
    </location>
</feature>
<dbReference type="EMBL" id="JBIQWL010000001">
    <property type="protein sequence ID" value="MFH8249422.1"/>
    <property type="molecule type" value="Genomic_DNA"/>
</dbReference>